<dbReference type="Gene3D" id="3.40.50.1000">
    <property type="entry name" value="HAD superfamily/HAD-like"/>
    <property type="match status" value="1"/>
</dbReference>
<evidence type="ECO:0000256" key="1">
    <source>
        <dbReference type="SAM" id="MobiDB-lite"/>
    </source>
</evidence>
<dbReference type="InParanoid" id="D3B9P3"/>
<dbReference type="Pfam" id="PF03031">
    <property type="entry name" value="NIF"/>
    <property type="match status" value="1"/>
</dbReference>
<dbReference type="NCBIfam" id="TIGR02251">
    <property type="entry name" value="HIF-SF_euk"/>
    <property type="match status" value="1"/>
</dbReference>
<keyword evidence="4" id="KW-1185">Reference proteome</keyword>
<accession>D3B9P3</accession>
<name>D3B9P3_HETP5</name>
<comment type="caution">
    <text evidence="3">The sequence shown here is derived from an EMBL/GenBank/DDBJ whole genome shotgun (WGS) entry which is preliminary data.</text>
</comment>
<dbReference type="OMA" id="RIWGFFM"/>
<dbReference type="Proteomes" id="UP000001396">
    <property type="component" value="Unassembled WGS sequence"/>
</dbReference>
<dbReference type="STRING" id="670386.D3B9P3"/>
<dbReference type="InterPro" id="IPR004274">
    <property type="entry name" value="FCP1_dom"/>
</dbReference>
<feature type="region of interest" description="Disordered" evidence="1">
    <location>
        <begin position="1"/>
        <end position="22"/>
    </location>
</feature>
<dbReference type="GO" id="GO:0016791">
    <property type="term" value="F:phosphatase activity"/>
    <property type="evidence" value="ECO:0007669"/>
    <property type="project" value="InterPro"/>
</dbReference>
<dbReference type="SMART" id="SM00577">
    <property type="entry name" value="CPDc"/>
    <property type="match status" value="1"/>
</dbReference>
<dbReference type="RefSeq" id="XP_020434072.1">
    <property type="nucleotide sequence ID" value="XM_020576083.1"/>
</dbReference>
<dbReference type="SUPFAM" id="SSF56784">
    <property type="entry name" value="HAD-like"/>
    <property type="match status" value="1"/>
</dbReference>
<dbReference type="InterPro" id="IPR050365">
    <property type="entry name" value="TIM50"/>
</dbReference>
<reference evidence="3 4" key="1">
    <citation type="journal article" date="2011" name="Genome Res.">
        <title>Phylogeny-wide analysis of social amoeba genomes highlights ancient origins for complex intercellular communication.</title>
        <authorList>
            <person name="Heidel A.J."/>
            <person name="Lawal H.M."/>
            <person name="Felder M."/>
            <person name="Schilde C."/>
            <person name="Helps N.R."/>
            <person name="Tunggal B."/>
            <person name="Rivero F."/>
            <person name="John U."/>
            <person name="Schleicher M."/>
            <person name="Eichinger L."/>
            <person name="Platzer M."/>
            <person name="Noegel A.A."/>
            <person name="Schaap P."/>
            <person name="Gloeckner G."/>
        </authorList>
    </citation>
    <scope>NUCLEOTIDE SEQUENCE [LARGE SCALE GENOMIC DNA]</scope>
    <source>
        <strain evidence="4">ATCC 26659 / Pp 5 / PN500</strain>
    </source>
</reference>
<dbReference type="PROSITE" id="PS50969">
    <property type="entry name" value="FCP1"/>
    <property type="match status" value="1"/>
</dbReference>
<dbReference type="InterPro" id="IPR011948">
    <property type="entry name" value="Dullard_phosphatase"/>
</dbReference>
<evidence type="ECO:0000313" key="4">
    <source>
        <dbReference type="Proteomes" id="UP000001396"/>
    </source>
</evidence>
<dbReference type="EMBL" id="ADBJ01000022">
    <property type="protein sequence ID" value="EFA81955.1"/>
    <property type="molecule type" value="Genomic_DNA"/>
</dbReference>
<feature type="domain" description="FCP1 homology" evidence="2">
    <location>
        <begin position="80"/>
        <end position="239"/>
    </location>
</feature>
<dbReference type="AlphaFoldDB" id="D3B9P3"/>
<dbReference type="GeneID" id="31360675"/>
<dbReference type="InterPro" id="IPR023214">
    <property type="entry name" value="HAD_sf"/>
</dbReference>
<sequence>MEEYPPFSVTAGDPEVDKSVQKPVDPSSMSFVYSWMFSVIASPIETNISTDEANQAQLQLQQSQTNPTDIFSIFNHNLILPPCKKTLILDLDETLVHSTLAPVNHHHLTVNVVVEDVECTFYVIKRPHVDYFIEKVAEWYNVVVFTASMKEYADPLLNKLDPNRLMKKRYFRESCLEKEGNYVKDLSLIQQDLATTIIVDNSPIAYSNNIENALPIDNWMGDNPSDQSLLTLLPFLEVLRYVNDVRSILSLRFSQ</sequence>
<evidence type="ECO:0000259" key="2">
    <source>
        <dbReference type="PROSITE" id="PS50969"/>
    </source>
</evidence>
<protein>
    <submittedName>
        <fullName evidence="3">Dullard-like phosphatase domain containing protein</fullName>
    </submittedName>
</protein>
<evidence type="ECO:0000313" key="3">
    <source>
        <dbReference type="EMBL" id="EFA81955.1"/>
    </source>
</evidence>
<dbReference type="FunFam" id="3.40.50.1000:FF:000093">
    <property type="entry name" value="NLI interacting factor-like phosphatase family protein"/>
    <property type="match status" value="1"/>
</dbReference>
<gene>
    <name evidence="3" type="ORF">PPL_05189</name>
</gene>
<dbReference type="CDD" id="cd07521">
    <property type="entry name" value="HAD_FCP1-like"/>
    <property type="match status" value="1"/>
</dbReference>
<organism evidence="3 4">
    <name type="scientific">Heterostelium pallidum (strain ATCC 26659 / Pp 5 / PN500)</name>
    <name type="common">Cellular slime mold</name>
    <name type="synonym">Polysphondylium pallidum</name>
    <dbReference type="NCBI Taxonomy" id="670386"/>
    <lineage>
        <taxon>Eukaryota</taxon>
        <taxon>Amoebozoa</taxon>
        <taxon>Evosea</taxon>
        <taxon>Eumycetozoa</taxon>
        <taxon>Dictyostelia</taxon>
        <taxon>Acytosteliales</taxon>
        <taxon>Acytosteliaceae</taxon>
        <taxon>Heterostelium</taxon>
    </lineage>
</organism>
<dbReference type="PANTHER" id="PTHR12210">
    <property type="entry name" value="DULLARD PROTEIN PHOSPHATASE"/>
    <property type="match status" value="1"/>
</dbReference>
<dbReference type="InterPro" id="IPR036412">
    <property type="entry name" value="HAD-like_sf"/>
</dbReference>
<proteinExistence type="predicted"/>